<accession>A0AAN6FG52</accession>
<feature type="compositionally biased region" description="Polar residues" evidence="1">
    <location>
        <begin position="67"/>
        <end position="79"/>
    </location>
</feature>
<dbReference type="Proteomes" id="UP001168146">
    <property type="component" value="Unassembled WGS sequence"/>
</dbReference>
<dbReference type="AlphaFoldDB" id="A0AAN6FG52"/>
<feature type="compositionally biased region" description="Basic and acidic residues" evidence="1">
    <location>
        <begin position="44"/>
        <end position="58"/>
    </location>
</feature>
<sequence length="640" mass="72180">MADAQPRSGLKRSKSLKNLFSRAHKAPTAQDEELLPCRPVKQRFAQDHTTSDDIHLRPTDGAPGVPNRTSSQQRNTWPTTDKERKERGPGTHNFDTVPHLVRTPWESERRLSRRPQSQRLPLVDQRLLPRRIFEQLPREIYHCVLDHLETQHTVRTSVDVLGLQSSLKALLLVNRRWHRAAREHMYREIWLPSNDDLPKRALSLRSSHTLLKMLLRTLEESAALASMVRHLRVTARLACTLDGADGTPEDRRAAYVLLADIIDHCPNLELLSGYSPVIRDSVSTKLLIPLALRPGIKSHAWNVQSAQLGGDSMPDLDPMDLVECHDNWRGLETLVLCSSPDLDLGKGMVSAALQRLPQLKHLMLLRLNRQDFHNGTLMTLPALRSLRLDNLEGVTHHGIEQLAHTRTALSLESLTLVGLELTSLRAIQQLLAHLGRLKKFVIVQDTSPELPSTMRVTNSNSALASASLQYLHWDILVAGAGTALIAKSIAHGGFPSLTKVKVPGDYEGAIQALCRPIAQETLDASDLELIDRFNSDRYERFLRLSQIQAQLRVRESRQQPSFNVVVHDENKRISATHVIGGYVGDMESKIEYSLEPDVEGSHYSLIDFGDVEMPKAVYERRNEMERSVFGEQRLNLSMLF</sequence>
<reference evidence="2" key="1">
    <citation type="submission" date="2021-12" db="EMBL/GenBank/DDBJ databases">
        <title>Black yeast isolated from Biological Soil Crust.</title>
        <authorList>
            <person name="Kurbessoian T."/>
        </authorList>
    </citation>
    <scope>NUCLEOTIDE SEQUENCE</scope>
    <source>
        <strain evidence="2">CCFEE 5208</strain>
    </source>
</reference>
<protein>
    <recommendedName>
        <fullName evidence="4">F-box domain-containing protein</fullName>
    </recommendedName>
</protein>
<evidence type="ECO:0000313" key="2">
    <source>
        <dbReference type="EMBL" id="KAK0315952.1"/>
    </source>
</evidence>
<dbReference type="SUPFAM" id="SSF52047">
    <property type="entry name" value="RNI-like"/>
    <property type="match status" value="1"/>
</dbReference>
<gene>
    <name evidence="2" type="ORF">LTR82_012488</name>
</gene>
<name>A0AAN6FG52_9PEZI</name>
<dbReference type="InterPro" id="IPR032675">
    <property type="entry name" value="LRR_dom_sf"/>
</dbReference>
<evidence type="ECO:0000313" key="3">
    <source>
        <dbReference type="Proteomes" id="UP001168146"/>
    </source>
</evidence>
<organism evidence="2 3">
    <name type="scientific">Friedmanniomyces endolithicus</name>
    <dbReference type="NCBI Taxonomy" id="329885"/>
    <lineage>
        <taxon>Eukaryota</taxon>
        <taxon>Fungi</taxon>
        <taxon>Dikarya</taxon>
        <taxon>Ascomycota</taxon>
        <taxon>Pezizomycotina</taxon>
        <taxon>Dothideomycetes</taxon>
        <taxon>Dothideomycetidae</taxon>
        <taxon>Mycosphaerellales</taxon>
        <taxon>Teratosphaeriaceae</taxon>
        <taxon>Friedmanniomyces</taxon>
    </lineage>
</organism>
<dbReference type="Gene3D" id="3.80.10.10">
    <property type="entry name" value="Ribonuclease Inhibitor"/>
    <property type="match status" value="1"/>
</dbReference>
<evidence type="ECO:0008006" key="4">
    <source>
        <dbReference type="Google" id="ProtNLM"/>
    </source>
</evidence>
<dbReference type="EMBL" id="JASUXU010000050">
    <property type="protein sequence ID" value="KAK0315952.1"/>
    <property type="molecule type" value="Genomic_DNA"/>
</dbReference>
<feature type="region of interest" description="Disordered" evidence="1">
    <location>
        <begin position="23"/>
        <end position="100"/>
    </location>
</feature>
<evidence type="ECO:0000256" key="1">
    <source>
        <dbReference type="SAM" id="MobiDB-lite"/>
    </source>
</evidence>
<proteinExistence type="predicted"/>
<feature type="compositionally biased region" description="Basic and acidic residues" evidence="1">
    <location>
        <begin position="80"/>
        <end position="89"/>
    </location>
</feature>
<comment type="caution">
    <text evidence="2">The sequence shown here is derived from an EMBL/GenBank/DDBJ whole genome shotgun (WGS) entry which is preliminary data.</text>
</comment>